<dbReference type="RefSeq" id="WP_089720872.1">
    <property type="nucleotide sequence ID" value="NZ_FOHG01000042.1"/>
</dbReference>
<dbReference type="Proteomes" id="UP000198612">
    <property type="component" value="Unassembled WGS sequence"/>
</dbReference>
<dbReference type="EMBL" id="FOHG01000042">
    <property type="protein sequence ID" value="SET21976.1"/>
    <property type="molecule type" value="Genomic_DNA"/>
</dbReference>
<dbReference type="AlphaFoldDB" id="A0A1I0CR25"/>
<protein>
    <submittedName>
        <fullName evidence="3">Uncharacterized protein</fullName>
    </submittedName>
</protein>
<feature type="region of interest" description="Disordered" evidence="1">
    <location>
        <begin position="1"/>
        <end position="23"/>
    </location>
</feature>
<evidence type="ECO:0000313" key="2">
    <source>
        <dbReference type="EMBL" id="SDG13311.1"/>
    </source>
</evidence>
<gene>
    <name evidence="2" type="ORF">SAMN04488598_1509</name>
    <name evidence="3" type="ORF">SAMN04515652_14213</name>
</gene>
<evidence type="ECO:0000313" key="5">
    <source>
        <dbReference type="Proteomes" id="UP000199519"/>
    </source>
</evidence>
<evidence type="ECO:0000256" key="1">
    <source>
        <dbReference type="SAM" id="MobiDB-lite"/>
    </source>
</evidence>
<evidence type="ECO:0000313" key="4">
    <source>
        <dbReference type="Proteomes" id="UP000198612"/>
    </source>
</evidence>
<organism evidence="3 4">
    <name type="scientific">Halanaerobium congolense</name>
    <dbReference type="NCBI Taxonomy" id="54121"/>
    <lineage>
        <taxon>Bacteria</taxon>
        <taxon>Bacillati</taxon>
        <taxon>Bacillota</taxon>
        <taxon>Clostridia</taxon>
        <taxon>Halanaerobiales</taxon>
        <taxon>Halanaerobiaceae</taxon>
        <taxon>Halanaerobium</taxon>
    </lineage>
</organism>
<name>A0A1I0CR25_9FIRM</name>
<accession>A0A1I0CR25</accession>
<reference evidence="4 5" key="1">
    <citation type="submission" date="2016-10" db="EMBL/GenBank/DDBJ databases">
        <authorList>
            <person name="Varghese N."/>
            <person name="Submissions S."/>
        </authorList>
    </citation>
    <scope>NUCLEOTIDE SEQUENCE [LARGE SCALE GENOMIC DNA]</scope>
    <source>
        <strain evidence="2 5">WG2</strain>
        <strain evidence="3 4">WG5</strain>
    </source>
</reference>
<keyword evidence="5" id="KW-1185">Reference proteome</keyword>
<dbReference type="Proteomes" id="UP000199519">
    <property type="component" value="Unassembled WGS sequence"/>
</dbReference>
<dbReference type="EMBL" id="FNBJ01000050">
    <property type="protein sequence ID" value="SDG13311.1"/>
    <property type="molecule type" value="Genomic_DNA"/>
</dbReference>
<proteinExistence type="predicted"/>
<sequence length="132" mass="15762">MADAETMKKLRKKRRKSNQCTRCGKKVEDKEKNICSKCREYLRYYKKHNEPPAKKLKVVNRSPVNEVKNKRLVDAMRRKSREENIKVNTKKLADEIASSQRSVQRWLFQGENPSEKFKKKINNYLGEEIFEI</sequence>
<evidence type="ECO:0000313" key="3">
    <source>
        <dbReference type="EMBL" id="SET21976.1"/>
    </source>
</evidence>